<organism evidence="3 4">
    <name type="scientific">Sodiomyces alkalinus (strain CBS 110278 / VKM F-3762 / F11)</name>
    <name type="common">Alkaliphilic filamentous fungus</name>
    <dbReference type="NCBI Taxonomy" id="1314773"/>
    <lineage>
        <taxon>Eukaryota</taxon>
        <taxon>Fungi</taxon>
        <taxon>Dikarya</taxon>
        <taxon>Ascomycota</taxon>
        <taxon>Pezizomycotina</taxon>
        <taxon>Sordariomycetes</taxon>
        <taxon>Hypocreomycetidae</taxon>
        <taxon>Glomerellales</taxon>
        <taxon>Plectosphaerellaceae</taxon>
        <taxon>Sodiomyces</taxon>
    </lineage>
</organism>
<reference evidence="3 4" key="1">
    <citation type="journal article" date="2018" name="Mol. Ecol.">
        <title>The obligate alkalophilic soda-lake fungus Sodiomyces alkalinus has shifted to a protein diet.</title>
        <authorList>
            <person name="Grum-Grzhimaylo A.A."/>
            <person name="Falkoski D.L."/>
            <person name="van den Heuvel J."/>
            <person name="Valero-Jimenez C.A."/>
            <person name="Min B."/>
            <person name="Choi I.G."/>
            <person name="Lipzen A."/>
            <person name="Daum C.G."/>
            <person name="Aanen D.K."/>
            <person name="Tsang A."/>
            <person name="Henrissat B."/>
            <person name="Bilanenko E.N."/>
            <person name="de Vries R.P."/>
            <person name="van Kan J.A.L."/>
            <person name="Grigoriev I.V."/>
            <person name="Debets A.J.M."/>
        </authorList>
    </citation>
    <scope>NUCLEOTIDE SEQUENCE [LARGE SCALE GENOMIC DNA]</scope>
    <source>
        <strain evidence="3 4">F11</strain>
    </source>
</reference>
<evidence type="ECO:0000256" key="2">
    <source>
        <dbReference type="SAM" id="Phobius"/>
    </source>
</evidence>
<feature type="coiled-coil region" evidence="1">
    <location>
        <begin position="176"/>
        <end position="203"/>
    </location>
</feature>
<keyword evidence="2" id="KW-0472">Membrane</keyword>
<name>A0A3N2Q3L9_SODAK</name>
<evidence type="ECO:0000313" key="3">
    <source>
        <dbReference type="EMBL" id="ROT41225.1"/>
    </source>
</evidence>
<keyword evidence="1" id="KW-0175">Coiled coil</keyword>
<protein>
    <submittedName>
        <fullName evidence="3">Uncharacterized protein</fullName>
    </submittedName>
</protein>
<dbReference type="AlphaFoldDB" id="A0A3N2Q3L9"/>
<gene>
    <name evidence="3" type="ORF">SODALDRAFT_330944</name>
</gene>
<keyword evidence="2" id="KW-1133">Transmembrane helix</keyword>
<accession>A0A3N2Q3L9</accession>
<evidence type="ECO:0000256" key="1">
    <source>
        <dbReference type="SAM" id="Coils"/>
    </source>
</evidence>
<keyword evidence="2" id="KW-0812">Transmembrane</keyword>
<dbReference type="GeneID" id="39579808"/>
<proteinExistence type="predicted"/>
<dbReference type="Proteomes" id="UP000272025">
    <property type="component" value="Unassembled WGS sequence"/>
</dbReference>
<dbReference type="EMBL" id="ML119052">
    <property type="protein sequence ID" value="ROT41225.1"/>
    <property type="molecule type" value="Genomic_DNA"/>
</dbReference>
<dbReference type="RefSeq" id="XP_028469031.1">
    <property type="nucleotide sequence ID" value="XM_028611330.1"/>
</dbReference>
<feature type="transmembrane region" description="Helical" evidence="2">
    <location>
        <begin position="22"/>
        <end position="51"/>
    </location>
</feature>
<evidence type="ECO:0000313" key="4">
    <source>
        <dbReference type="Proteomes" id="UP000272025"/>
    </source>
</evidence>
<keyword evidence="4" id="KW-1185">Reference proteome</keyword>
<sequence length="324" mass="37634">MALFPLVTTIAKDLFNGVFHGIFWVPVVACLGGIIRGTLRSTVISFVLIFFENRFQFENRGQRDLFNRGMDWIACVLGEFVPSFILARIFPDVGPCLDIMVAPDPSTSETCAFVVVFTIMCVQQSLQEMQYRLDLRYAMTWNKLEAIRNQMRTHPGEWEVNDGYRGLNHHTPEELNRLMDRRRKRALEKVKRIQRQLVLLNLAYCCAWEMNIFLAHCIHDRVRTRWPNQIWDLPVLPKSVRMQLPEDTTVLGRSAYWVLHGLLAARNYLRLSYDGFDSNVHDLVVAPLMMTLHWDAMEGQKQALGGRVFYGKKLNPAHKHKRTI</sequence>